<gene>
    <name evidence="1" type="ORF">AVEN_147287_1</name>
</gene>
<evidence type="ECO:0000313" key="2">
    <source>
        <dbReference type="Proteomes" id="UP000499080"/>
    </source>
</evidence>
<dbReference type="Proteomes" id="UP000499080">
    <property type="component" value="Unassembled WGS sequence"/>
</dbReference>
<reference evidence="1 2" key="1">
    <citation type="journal article" date="2019" name="Sci. Rep.">
        <title>Orb-weaving spider Araneus ventricosus genome elucidates the spidroin gene catalogue.</title>
        <authorList>
            <person name="Kono N."/>
            <person name="Nakamura H."/>
            <person name="Ohtoshi R."/>
            <person name="Moran D.A.P."/>
            <person name="Shinohara A."/>
            <person name="Yoshida Y."/>
            <person name="Fujiwara M."/>
            <person name="Mori M."/>
            <person name="Tomita M."/>
            <person name="Arakawa K."/>
        </authorList>
    </citation>
    <scope>NUCLEOTIDE SEQUENCE [LARGE SCALE GENOMIC DNA]</scope>
</reference>
<name>A0A4Y2W0Y5_ARAVE</name>
<dbReference type="EMBL" id="BGPR01054654">
    <property type="protein sequence ID" value="GBO31363.1"/>
    <property type="molecule type" value="Genomic_DNA"/>
</dbReference>
<organism evidence="1 2">
    <name type="scientific">Araneus ventricosus</name>
    <name type="common">Orbweaver spider</name>
    <name type="synonym">Epeira ventricosa</name>
    <dbReference type="NCBI Taxonomy" id="182803"/>
    <lineage>
        <taxon>Eukaryota</taxon>
        <taxon>Metazoa</taxon>
        <taxon>Ecdysozoa</taxon>
        <taxon>Arthropoda</taxon>
        <taxon>Chelicerata</taxon>
        <taxon>Arachnida</taxon>
        <taxon>Araneae</taxon>
        <taxon>Araneomorphae</taxon>
        <taxon>Entelegynae</taxon>
        <taxon>Araneoidea</taxon>
        <taxon>Araneidae</taxon>
        <taxon>Araneus</taxon>
    </lineage>
</organism>
<comment type="caution">
    <text evidence="1">The sequence shown here is derived from an EMBL/GenBank/DDBJ whole genome shotgun (WGS) entry which is preliminary data.</text>
</comment>
<dbReference type="AlphaFoldDB" id="A0A4Y2W0Y5"/>
<protein>
    <submittedName>
        <fullName evidence="1">Uncharacterized protein</fullName>
    </submittedName>
</protein>
<sequence>MLPQRVGEMASQVGRVQLSLPTTAHFSAPEGNVTAEGGRNGHPAWESPIILANHSPFQRALRECYRRGWEKWPPRLGESNYPCQPQPISVRLKGMLQRGWEKWPPRLGESNSCRLLEETPGFKETRRKNVSSGLKS</sequence>
<evidence type="ECO:0000313" key="1">
    <source>
        <dbReference type="EMBL" id="GBO31363.1"/>
    </source>
</evidence>
<proteinExistence type="predicted"/>
<accession>A0A4Y2W0Y5</accession>
<keyword evidence="2" id="KW-1185">Reference proteome</keyword>